<comment type="caution">
    <text evidence="5">The sequence shown here is derived from an EMBL/GenBank/DDBJ whole genome shotgun (WGS) entry which is preliminary data.</text>
</comment>
<keyword evidence="2" id="KW-0175">Coiled coil</keyword>
<dbReference type="PANTHER" id="PTHR39965:SF1">
    <property type="entry name" value="CRISPR SYSTEM CMR SUBUNIT CMR6"/>
    <property type="match status" value="1"/>
</dbReference>
<dbReference type="InterPro" id="IPR005537">
    <property type="entry name" value="RAMP_III_fam"/>
</dbReference>
<feature type="region of interest" description="Disordered" evidence="3">
    <location>
        <begin position="192"/>
        <end position="217"/>
    </location>
</feature>
<evidence type="ECO:0000313" key="6">
    <source>
        <dbReference type="Proteomes" id="UP001595967"/>
    </source>
</evidence>
<keyword evidence="6" id="KW-1185">Reference proteome</keyword>
<keyword evidence="1" id="KW-0051">Antiviral defense</keyword>
<dbReference type="RefSeq" id="WP_377725201.1">
    <property type="nucleotide sequence ID" value="NZ_JBHSEW010000005.1"/>
</dbReference>
<proteinExistence type="predicted"/>
<evidence type="ECO:0000256" key="3">
    <source>
        <dbReference type="SAM" id="MobiDB-lite"/>
    </source>
</evidence>
<feature type="domain" description="CRISPR type III-associated protein" evidence="4">
    <location>
        <begin position="71"/>
        <end position="280"/>
    </location>
</feature>
<gene>
    <name evidence="5" type="primary">cmr6</name>
    <name evidence="5" type="ORF">ACFO3A_07075</name>
</gene>
<name>A0ABV9GZ51_9BURK</name>
<dbReference type="PANTHER" id="PTHR39965">
    <property type="entry name" value="CRISPR SYSTEM CMR SUBUNIT CMR6"/>
    <property type="match status" value="1"/>
</dbReference>
<protein>
    <submittedName>
        <fullName evidence="5">Type III-B CRISPR module RAMP protein Cmr6</fullName>
    </submittedName>
</protein>
<organism evidence="5 6">
    <name type="scientific">Comamonas nitrativorans</name>
    <dbReference type="NCBI Taxonomy" id="108437"/>
    <lineage>
        <taxon>Bacteria</taxon>
        <taxon>Pseudomonadati</taxon>
        <taxon>Pseudomonadota</taxon>
        <taxon>Betaproteobacteria</taxon>
        <taxon>Burkholderiales</taxon>
        <taxon>Comamonadaceae</taxon>
        <taxon>Comamonas</taxon>
    </lineage>
</organism>
<evidence type="ECO:0000313" key="5">
    <source>
        <dbReference type="EMBL" id="MFC4621980.1"/>
    </source>
</evidence>
<dbReference type="NCBIfam" id="TIGR01898">
    <property type="entry name" value="cas_TM1791_cmr6"/>
    <property type="match status" value="1"/>
</dbReference>
<dbReference type="EMBL" id="JBHSEW010000005">
    <property type="protein sequence ID" value="MFC4621980.1"/>
    <property type="molecule type" value="Genomic_DNA"/>
</dbReference>
<feature type="compositionally biased region" description="Polar residues" evidence="3">
    <location>
        <begin position="203"/>
        <end position="217"/>
    </location>
</feature>
<evidence type="ECO:0000256" key="2">
    <source>
        <dbReference type="SAM" id="Coils"/>
    </source>
</evidence>
<evidence type="ECO:0000259" key="4">
    <source>
        <dbReference type="Pfam" id="PF03787"/>
    </source>
</evidence>
<dbReference type="Proteomes" id="UP001595967">
    <property type="component" value="Unassembled WGS sequence"/>
</dbReference>
<sequence length="385" mass="41986">MDATIRDMQSLQRNPLAGLWEKNDFAAKQAWQKITTLNKDDKARMAAIAQRQAVLAGTTSHTFTLDAIATAPFTTGLGNEHPLENGFAFLNPYGLPYLPGSGIKGVLRQAARELASGEWGDTGGWLDEKIHQLPIADSRLIDLSILDVLFGLESGDGDKAHVRGALSFWDALPQIPGDSLVVDIMTPHQGHYYQQKKDRKSGDSITPHDSGQPNPISFLTLPPGTQFAFHVQCDLPHLQRLAPDLAENNRWQTLLTAAFEHAFEWLGFGAKTAVGYGAMESAAQKQRKQQEHAERQQAEKARLAAEAAQRQQETAQAWPGARIKYNRANGSLSVEKSGQTAIALAPKGEELLAALPAAVQQKVKTNQFIKVTAYVAEGVLVKVEA</sequence>
<accession>A0ABV9GZ51</accession>
<reference evidence="6" key="1">
    <citation type="journal article" date="2019" name="Int. J. Syst. Evol. Microbiol.">
        <title>The Global Catalogue of Microorganisms (GCM) 10K type strain sequencing project: providing services to taxonomists for standard genome sequencing and annotation.</title>
        <authorList>
            <consortium name="The Broad Institute Genomics Platform"/>
            <consortium name="The Broad Institute Genome Sequencing Center for Infectious Disease"/>
            <person name="Wu L."/>
            <person name="Ma J."/>
        </authorList>
    </citation>
    <scope>NUCLEOTIDE SEQUENCE [LARGE SCALE GENOMIC DNA]</scope>
    <source>
        <strain evidence="6">JCM 11650</strain>
    </source>
</reference>
<evidence type="ECO:0000256" key="1">
    <source>
        <dbReference type="ARBA" id="ARBA00023118"/>
    </source>
</evidence>
<feature type="coiled-coil region" evidence="2">
    <location>
        <begin position="279"/>
        <end position="313"/>
    </location>
</feature>
<dbReference type="Pfam" id="PF03787">
    <property type="entry name" value="RAMPs"/>
    <property type="match status" value="1"/>
</dbReference>
<dbReference type="InterPro" id="IPR010172">
    <property type="entry name" value="CRISPR-assoc_prot_TM1791"/>
</dbReference>